<feature type="signal peptide" evidence="1">
    <location>
        <begin position="1"/>
        <end position="21"/>
    </location>
</feature>
<dbReference type="EMBL" id="LVWD01000013">
    <property type="protein sequence ID" value="OAD41843.1"/>
    <property type="molecule type" value="Genomic_DNA"/>
</dbReference>
<dbReference type="STRING" id="1763535.LPB072_12505"/>
<evidence type="ECO:0000313" key="3">
    <source>
        <dbReference type="EMBL" id="OAD41843.1"/>
    </source>
</evidence>
<reference evidence="2 5" key="2">
    <citation type="submission" date="2016-10" db="EMBL/GenBank/DDBJ databases">
        <title>Hydorgenophaga sp. LPB0072 isolated from gastropod.</title>
        <authorList>
            <person name="Kim E."/>
            <person name="Yi H."/>
        </authorList>
    </citation>
    <scope>NUCLEOTIDE SEQUENCE [LARGE SCALE GENOMIC DNA]</scope>
    <source>
        <strain evidence="2 5">LPB0072</strain>
    </source>
</reference>
<evidence type="ECO:0000256" key="1">
    <source>
        <dbReference type="SAM" id="SignalP"/>
    </source>
</evidence>
<dbReference type="KEGG" id="hyl:LPB072_12505"/>
<organism evidence="2 5">
    <name type="scientific">Hydrogenophaga crassostreae</name>
    <dbReference type="NCBI Taxonomy" id="1763535"/>
    <lineage>
        <taxon>Bacteria</taxon>
        <taxon>Pseudomonadati</taxon>
        <taxon>Pseudomonadota</taxon>
        <taxon>Betaproteobacteria</taxon>
        <taxon>Burkholderiales</taxon>
        <taxon>Comamonadaceae</taxon>
        <taxon>Hydrogenophaga</taxon>
    </lineage>
</organism>
<sequence>MKIQTAFAFAFTTLTCGLALADQAAPDCKMQSFHSVSTAMERDRGKAREDTRVAKNASGKLTAAEIKIILDRVYISRKSETPRQIGQVVFSDCQNGQ</sequence>
<evidence type="ECO:0000313" key="2">
    <source>
        <dbReference type="EMBL" id="AOW13550.1"/>
    </source>
</evidence>
<protein>
    <recommendedName>
        <fullName evidence="6">EF-hand domain-containing protein</fullName>
    </recommendedName>
</protein>
<keyword evidence="4" id="KW-1185">Reference proteome</keyword>
<dbReference type="AlphaFoldDB" id="A0A167HWW3"/>
<accession>A0A167HWW3</accession>
<dbReference type="Proteomes" id="UP000185657">
    <property type="component" value="Unassembled WGS sequence"/>
</dbReference>
<dbReference type="Proteomes" id="UP000185680">
    <property type="component" value="Chromosome"/>
</dbReference>
<keyword evidence="1" id="KW-0732">Signal</keyword>
<evidence type="ECO:0000313" key="5">
    <source>
        <dbReference type="Proteomes" id="UP000185680"/>
    </source>
</evidence>
<dbReference type="RefSeq" id="WP_066090207.1">
    <property type="nucleotide sequence ID" value="NZ_CP017476.1"/>
</dbReference>
<feature type="chain" id="PRO_5044549605" description="EF-hand domain-containing protein" evidence="1">
    <location>
        <begin position="22"/>
        <end position="97"/>
    </location>
</feature>
<dbReference type="EMBL" id="CP017476">
    <property type="protein sequence ID" value="AOW13550.1"/>
    <property type="molecule type" value="Genomic_DNA"/>
</dbReference>
<reference evidence="3 4" key="1">
    <citation type="submission" date="2016-02" db="EMBL/GenBank/DDBJ databases">
        <title>Draft genome sequence of Hydrogenophaga sp. LPB0072.</title>
        <authorList>
            <person name="Shin S.-K."/>
            <person name="Yi H."/>
        </authorList>
    </citation>
    <scope>NUCLEOTIDE SEQUENCE [LARGE SCALE GENOMIC DNA]</scope>
    <source>
        <strain evidence="3 4">LPB0072</strain>
    </source>
</reference>
<name>A0A167HWW3_9BURK</name>
<evidence type="ECO:0000313" key="4">
    <source>
        <dbReference type="Proteomes" id="UP000185657"/>
    </source>
</evidence>
<gene>
    <name evidence="2" type="ORF">LPB072_12505</name>
    <name evidence="3" type="ORF">LPB72_11125</name>
</gene>
<evidence type="ECO:0008006" key="6">
    <source>
        <dbReference type="Google" id="ProtNLM"/>
    </source>
</evidence>
<proteinExistence type="predicted"/>